<dbReference type="PANTHER" id="PTHR30024">
    <property type="entry name" value="ALIPHATIC SULFONATES-BINDING PROTEIN-RELATED"/>
    <property type="match status" value="1"/>
</dbReference>
<dbReference type="PANTHER" id="PTHR30024:SF47">
    <property type="entry name" value="TAURINE-BINDING PERIPLASMIC PROTEIN"/>
    <property type="match status" value="1"/>
</dbReference>
<dbReference type="Proteomes" id="UP000696413">
    <property type="component" value="Unassembled WGS sequence"/>
</dbReference>
<dbReference type="SUPFAM" id="SSF53850">
    <property type="entry name" value="Periplasmic binding protein-like II"/>
    <property type="match status" value="1"/>
</dbReference>
<dbReference type="EMBL" id="JAHBOM010000006">
    <property type="protein sequence ID" value="MBU8823037.1"/>
    <property type="molecule type" value="Genomic_DNA"/>
</dbReference>
<evidence type="ECO:0000256" key="1">
    <source>
        <dbReference type="ARBA" id="ARBA00004418"/>
    </source>
</evidence>
<dbReference type="PROSITE" id="PS51257">
    <property type="entry name" value="PROKAR_LIPOPROTEIN"/>
    <property type="match status" value="1"/>
</dbReference>
<keyword evidence="7" id="KW-1185">Reference proteome</keyword>
<keyword evidence="3 4" id="KW-0732">Signal</keyword>
<protein>
    <submittedName>
        <fullName evidence="6">ABC transporter substrate-binding protein</fullName>
    </submittedName>
</protein>
<gene>
    <name evidence="6" type="ORF">KL859_09115</name>
</gene>
<organism evidence="6 7">
    <name type="scientific">Mycolicibacterium goodii</name>
    <name type="common">Mycobacterium goodii</name>
    <dbReference type="NCBI Taxonomy" id="134601"/>
    <lineage>
        <taxon>Bacteria</taxon>
        <taxon>Bacillati</taxon>
        <taxon>Actinomycetota</taxon>
        <taxon>Actinomycetes</taxon>
        <taxon>Mycobacteriales</taxon>
        <taxon>Mycobacteriaceae</taxon>
        <taxon>Mycolicibacterium</taxon>
    </lineage>
</organism>
<name>A0ABS6HK28_MYCGD</name>
<evidence type="ECO:0000256" key="2">
    <source>
        <dbReference type="ARBA" id="ARBA00010742"/>
    </source>
</evidence>
<proteinExistence type="inferred from homology"/>
<comment type="similarity">
    <text evidence="2">Belongs to the bacterial solute-binding protein SsuA/TauA family.</text>
</comment>
<evidence type="ECO:0000256" key="3">
    <source>
        <dbReference type="ARBA" id="ARBA00022729"/>
    </source>
</evidence>
<dbReference type="InterPro" id="IPR015168">
    <property type="entry name" value="SsuA/THI5"/>
</dbReference>
<feature type="signal peptide" evidence="4">
    <location>
        <begin position="1"/>
        <end position="28"/>
    </location>
</feature>
<comment type="subcellular location">
    <subcellularLocation>
        <location evidence="1">Periplasm</location>
    </subcellularLocation>
</comment>
<evidence type="ECO:0000259" key="5">
    <source>
        <dbReference type="Pfam" id="PF09084"/>
    </source>
</evidence>
<comment type="caution">
    <text evidence="6">The sequence shown here is derived from an EMBL/GenBank/DDBJ whole genome shotgun (WGS) entry which is preliminary data.</text>
</comment>
<sequence>MIMNPRKCVRQLMIAVTTGTVLLATACAGEPSQSADGTTAVRISQAFQSLLYLPLYVAQENGYFEEQGVTVDIATGGGGTQSWTAVLGGSADFSIQDPVFVPKSHENGGPGVVVAAIQNAPSVFVIGRDGGNATLDDPSVFEGKKVAVSPQPDTSWAFMKYLIDQKGIKDVTMVNVALGSELAAVAGGQADLALSFEPTVSQAVVDQGLKVVYSFPANPDWFPFAFSSLTTTEDYLQEKRDAAQGVVTAIAKASRFIYADPDATIEIAAQYFPDLSRDVVAAAVQREIEAKGYAEDVTVTRESWDRNMEIALFTKNIAAYPSDATSYENNVNTELAGRAREIVEVG</sequence>
<dbReference type="Gene3D" id="3.40.190.10">
    <property type="entry name" value="Periplasmic binding protein-like II"/>
    <property type="match status" value="2"/>
</dbReference>
<feature type="chain" id="PRO_5046152096" evidence="4">
    <location>
        <begin position="29"/>
        <end position="346"/>
    </location>
</feature>
<dbReference type="Pfam" id="PF09084">
    <property type="entry name" value="NMT1"/>
    <property type="match status" value="1"/>
</dbReference>
<evidence type="ECO:0000256" key="4">
    <source>
        <dbReference type="SAM" id="SignalP"/>
    </source>
</evidence>
<evidence type="ECO:0000313" key="7">
    <source>
        <dbReference type="Proteomes" id="UP000696413"/>
    </source>
</evidence>
<accession>A0ABS6HK28</accession>
<evidence type="ECO:0000313" key="6">
    <source>
        <dbReference type="EMBL" id="MBU8823037.1"/>
    </source>
</evidence>
<feature type="domain" description="SsuA/THI5-like" evidence="5">
    <location>
        <begin position="53"/>
        <end position="263"/>
    </location>
</feature>
<reference evidence="6 7" key="1">
    <citation type="submission" date="2021-05" db="EMBL/GenBank/DDBJ databases">
        <title>Draft Genome Sequences of Clinical Respiratory Isolates of Mycobacterium goodii Recovered in Ireland.</title>
        <authorList>
            <person name="Flanagan P.R."/>
            <person name="Mok S."/>
            <person name="Roycroft E."/>
            <person name="Rogers T.R."/>
            <person name="Fitzgibbon M."/>
        </authorList>
    </citation>
    <scope>NUCLEOTIDE SEQUENCE [LARGE SCALE GENOMIC DNA]</scope>
    <source>
        <strain evidence="6 7">14IE55</strain>
    </source>
</reference>